<gene>
    <name evidence="2" type="ORF">EGYM00163_LOCUS36988</name>
</gene>
<protein>
    <submittedName>
        <fullName evidence="2">Uncharacterized protein</fullName>
    </submittedName>
</protein>
<evidence type="ECO:0000313" key="2">
    <source>
        <dbReference type="EMBL" id="CAE0825736.1"/>
    </source>
</evidence>
<evidence type="ECO:0000256" key="1">
    <source>
        <dbReference type="SAM" id="MobiDB-lite"/>
    </source>
</evidence>
<feature type="region of interest" description="Disordered" evidence="1">
    <location>
        <begin position="1"/>
        <end position="51"/>
    </location>
</feature>
<organism evidence="2">
    <name type="scientific">Eutreptiella gymnastica</name>
    <dbReference type="NCBI Taxonomy" id="73025"/>
    <lineage>
        <taxon>Eukaryota</taxon>
        <taxon>Discoba</taxon>
        <taxon>Euglenozoa</taxon>
        <taxon>Euglenida</taxon>
        <taxon>Spirocuta</taxon>
        <taxon>Euglenophyceae</taxon>
        <taxon>Eutreptiales</taxon>
        <taxon>Eutreptiaceae</taxon>
        <taxon>Eutreptiella</taxon>
    </lineage>
</organism>
<reference evidence="2" key="1">
    <citation type="submission" date="2021-01" db="EMBL/GenBank/DDBJ databases">
        <authorList>
            <person name="Corre E."/>
            <person name="Pelletier E."/>
            <person name="Niang G."/>
            <person name="Scheremetjew M."/>
            <person name="Finn R."/>
            <person name="Kale V."/>
            <person name="Holt S."/>
            <person name="Cochrane G."/>
            <person name="Meng A."/>
            <person name="Brown T."/>
            <person name="Cohen L."/>
        </authorList>
    </citation>
    <scope>NUCLEOTIDE SEQUENCE</scope>
    <source>
        <strain evidence="2">CCMP1594</strain>
    </source>
</reference>
<dbReference type="EMBL" id="HBJA01107037">
    <property type="protein sequence ID" value="CAE0825736.1"/>
    <property type="molecule type" value="Transcribed_RNA"/>
</dbReference>
<dbReference type="AlphaFoldDB" id="A0A7S4LFG2"/>
<accession>A0A7S4LFG2</accession>
<feature type="compositionally biased region" description="Basic and acidic residues" evidence="1">
    <location>
        <begin position="1"/>
        <end position="28"/>
    </location>
</feature>
<name>A0A7S4LFG2_9EUGL</name>
<sequence>MGGVKHALERGREGGRAEKNHYYSDHYNTRRKKARLKGAQTKREDGEGILAGNPPYAASANHVKRHRPGAFIWGRDCNCVVLEVCISNPTGAYVDSNLLLCVARFVFFWQPRPHENFVWWIL</sequence>
<proteinExistence type="predicted"/>